<keyword evidence="3" id="KW-1185">Reference proteome</keyword>
<feature type="region of interest" description="Disordered" evidence="1">
    <location>
        <begin position="19"/>
        <end position="79"/>
    </location>
</feature>
<feature type="compositionally biased region" description="Polar residues" evidence="1">
    <location>
        <begin position="68"/>
        <end position="79"/>
    </location>
</feature>
<organism evidence="2 3">
    <name type="scientific">Gloeophyllum trabeum (strain ATCC 11539 / FP-39264 / Madison 617)</name>
    <name type="common">Brown rot fungus</name>
    <dbReference type="NCBI Taxonomy" id="670483"/>
    <lineage>
        <taxon>Eukaryota</taxon>
        <taxon>Fungi</taxon>
        <taxon>Dikarya</taxon>
        <taxon>Basidiomycota</taxon>
        <taxon>Agaricomycotina</taxon>
        <taxon>Agaricomycetes</taxon>
        <taxon>Gloeophyllales</taxon>
        <taxon>Gloeophyllaceae</taxon>
        <taxon>Gloeophyllum</taxon>
    </lineage>
</organism>
<dbReference type="GeneID" id="19299412"/>
<accession>S7Q442</accession>
<dbReference type="HOGENOM" id="CLU_2606259_0_0_1"/>
<dbReference type="EMBL" id="KB469304">
    <property type="protein sequence ID" value="EPQ54238.1"/>
    <property type="molecule type" value="Genomic_DNA"/>
</dbReference>
<reference evidence="2 3" key="1">
    <citation type="journal article" date="2012" name="Science">
        <title>The Paleozoic origin of enzymatic lignin decomposition reconstructed from 31 fungal genomes.</title>
        <authorList>
            <person name="Floudas D."/>
            <person name="Binder M."/>
            <person name="Riley R."/>
            <person name="Barry K."/>
            <person name="Blanchette R.A."/>
            <person name="Henrissat B."/>
            <person name="Martinez A.T."/>
            <person name="Otillar R."/>
            <person name="Spatafora J.W."/>
            <person name="Yadav J.S."/>
            <person name="Aerts A."/>
            <person name="Benoit I."/>
            <person name="Boyd A."/>
            <person name="Carlson A."/>
            <person name="Copeland A."/>
            <person name="Coutinho P.M."/>
            <person name="de Vries R.P."/>
            <person name="Ferreira P."/>
            <person name="Findley K."/>
            <person name="Foster B."/>
            <person name="Gaskell J."/>
            <person name="Glotzer D."/>
            <person name="Gorecki P."/>
            <person name="Heitman J."/>
            <person name="Hesse C."/>
            <person name="Hori C."/>
            <person name="Igarashi K."/>
            <person name="Jurgens J.A."/>
            <person name="Kallen N."/>
            <person name="Kersten P."/>
            <person name="Kohler A."/>
            <person name="Kuees U."/>
            <person name="Kumar T.K.A."/>
            <person name="Kuo A."/>
            <person name="LaButti K."/>
            <person name="Larrondo L.F."/>
            <person name="Lindquist E."/>
            <person name="Ling A."/>
            <person name="Lombard V."/>
            <person name="Lucas S."/>
            <person name="Lundell T."/>
            <person name="Martin R."/>
            <person name="McLaughlin D.J."/>
            <person name="Morgenstern I."/>
            <person name="Morin E."/>
            <person name="Murat C."/>
            <person name="Nagy L.G."/>
            <person name="Nolan M."/>
            <person name="Ohm R.A."/>
            <person name="Patyshakuliyeva A."/>
            <person name="Rokas A."/>
            <person name="Ruiz-Duenas F.J."/>
            <person name="Sabat G."/>
            <person name="Salamov A."/>
            <person name="Samejima M."/>
            <person name="Schmutz J."/>
            <person name="Slot J.C."/>
            <person name="St John F."/>
            <person name="Stenlid J."/>
            <person name="Sun H."/>
            <person name="Sun S."/>
            <person name="Syed K."/>
            <person name="Tsang A."/>
            <person name="Wiebenga A."/>
            <person name="Young D."/>
            <person name="Pisabarro A."/>
            <person name="Eastwood D.C."/>
            <person name="Martin F."/>
            <person name="Cullen D."/>
            <person name="Grigoriev I.V."/>
            <person name="Hibbett D.S."/>
        </authorList>
    </citation>
    <scope>NUCLEOTIDE SEQUENCE [LARGE SCALE GENOMIC DNA]</scope>
    <source>
        <strain evidence="2 3">ATCC 11539</strain>
    </source>
</reference>
<dbReference type="KEGG" id="gtr:GLOTRDRAFT_111595"/>
<evidence type="ECO:0000313" key="2">
    <source>
        <dbReference type="EMBL" id="EPQ54238.1"/>
    </source>
</evidence>
<evidence type="ECO:0000313" key="3">
    <source>
        <dbReference type="Proteomes" id="UP000030669"/>
    </source>
</evidence>
<dbReference type="AlphaFoldDB" id="S7Q442"/>
<gene>
    <name evidence="2" type="ORF">GLOTRDRAFT_111595</name>
</gene>
<name>S7Q442_GLOTA</name>
<evidence type="ECO:0000256" key="1">
    <source>
        <dbReference type="SAM" id="MobiDB-lite"/>
    </source>
</evidence>
<dbReference type="Proteomes" id="UP000030669">
    <property type="component" value="Unassembled WGS sequence"/>
</dbReference>
<proteinExistence type="predicted"/>
<feature type="compositionally biased region" description="Polar residues" evidence="1">
    <location>
        <begin position="24"/>
        <end position="36"/>
    </location>
</feature>
<sequence length="79" mass="8056">MSRQASSDRVASACDSYFHLPAKGSTSPNGVGSRSISGVRLDATQDPALLPPSPLDLPPSSSSLAASRATTQIQVSSRG</sequence>
<dbReference type="RefSeq" id="XP_007867544.1">
    <property type="nucleotide sequence ID" value="XM_007869353.1"/>
</dbReference>
<feature type="compositionally biased region" description="Low complexity" evidence="1">
    <location>
        <begin position="58"/>
        <end position="67"/>
    </location>
</feature>
<protein>
    <submittedName>
        <fullName evidence="2">Uncharacterized protein</fullName>
    </submittedName>
</protein>